<dbReference type="EMBL" id="CAMXCT010001200">
    <property type="protein sequence ID" value="CAI3987766.1"/>
    <property type="molecule type" value="Genomic_DNA"/>
</dbReference>
<sequence>MHFVVANIVRPLTQSKRVSFVSLWGGRQLDYFVSHCWGANFSHFVRSIQCHALSKEGPISWFDAAYWICSFANNQWNIGAELGDDPMGSAFARALTSGIKGVAMVLDEEVQPLTRVWCLFEFFLSNRERLDLVFVTNAGVVGDDRCSSFDIALEVGKKIKSLQVATCEASSEKDKKDIFEYIISELGSLERMDEKIRKLMAEMLMRNLANVEKATGSLVDSLGQGSATVETLDKDHL</sequence>
<name>A0A9P1CA73_9DINO</name>
<evidence type="ECO:0000313" key="2">
    <source>
        <dbReference type="EMBL" id="CAL4775078.1"/>
    </source>
</evidence>
<dbReference type="Proteomes" id="UP001152797">
    <property type="component" value="Unassembled WGS sequence"/>
</dbReference>
<evidence type="ECO:0000313" key="3">
    <source>
        <dbReference type="Proteomes" id="UP001152797"/>
    </source>
</evidence>
<dbReference type="EMBL" id="CAMXCT030001200">
    <property type="protein sequence ID" value="CAL4775078.1"/>
    <property type="molecule type" value="Genomic_DNA"/>
</dbReference>
<protein>
    <submittedName>
        <fullName evidence="1">Uncharacterized protein</fullName>
    </submittedName>
</protein>
<reference evidence="2 3" key="2">
    <citation type="submission" date="2024-05" db="EMBL/GenBank/DDBJ databases">
        <authorList>
            <person name="Chen Y."/>
            <person name="Shah S."/>
            <person name="Dougan E. K."/>
            <person name="Thang M."/>
            <person name="Chan C."/>
        </authorList>
    </citation>
    <scope>NUCLEOTIDE SEQUENCE [LARGE SCALE GENOMIC DNA]</scope>
</reference>
<dbReference type="AlphaFoldDB" id="A0A9P1CA73"/>
<reference evidence="1" key="1">
    <citation type="submission" date="2022-10" db="EMBL/GenBank/DDBJ databases">
        <authorList>
            <person name="Chen Y."/>
            <person name="Dougan E. K."/>
            <person name="Chan C."/>
            <person name="Rhodes N."/>
            <person name="Thang M."/>
        </authorList>
    </citation>
    <scope>NUCLEOTIDE SEQUENCE</scope>
</reference>
<gene>
    <name evidence="1" type="ORF">C1SCF055_LOCUS15012</name>
</gene>
<evidence type="ECO:0000313" key="1">
    <source>
        <dbReference type="EMBL" id="CAI3987766.1"/>
    </source>
</evidence>
<accession>A0A9P1CA73</accession>
<proteinExistence type="predicted"/>
<dbReference type="OrthoDB" id="412723at2759"/>
<comment type="caution">
    <text evidence="1">The sequence shown here is derived from an EMBL/GenBank/DDBJ whole genome shotgun (WGS) entry which is preliminary data.</text>
</comment>
<dbReference type="EMBL" id="CAMXCT020001200">
    <property type="protein sequence ID" value="CAL1141141.1"/>
    <property type="molecule type" value="Genomic_DNA"/>
</dbReference>
<organism evidence="1">
    <name type="scientific">Cladocopium goreaui</name>
    <dbReference type="NCBI Taxonomy" id="2562237"/>
    <lineage>
        <taxon>Eukaryota</taxon>
        <taxon>Sar</taxon>
        <taxon>Alveolata</taxon>
        <taxon>Dinophyceae</taxon>
        <taxon>Suessiales</taxon>
        <taxon>Symbiodiniaceae</taxon>
        <taxon>Cladocopium</taxon>
    </lineage>
</organism>
<keyword evidence="3" id="KW-1185">Reference proteome</keyword>